<reference evidence="2 3" key="1">
    <citation type="journal article" date="2019" name="Int. J. Syst. Evol. Microbiol.">
        <title>The Global Catalogue of Microorganisms (GCM) 10K type strain sequencing project: providing services to taxonomists for standard genome sequencing and annotation.</title>
        <authorList>
            <consortium name="The Broad Institute Genomics Platform"/>
            <consortium name="The Broad Institute Genome Sequencing Center for Infectious Disease"/>
            <person name="Wu L."/>
            <person name="Ma J."/>
        </authorList>
    </citation>
    <scope>NUCLEOTIDE SEQUENCE [LARGE SCALE GENOMIC DNA]</scope>
    <source>
        <strain evidence="2 3">JCM 15478</strain>
    </source>
</reference>
<proteinExistence type="predicted"/>
<organism evidence="2 3">
    <name type="scientific">Streptomyces albiaxialis</name>
    <dbReference type="NCBI Taxonomy" id="329523"/>
    <lineage>
        <taxon>Bacteria</taxon>
        <taxon>Bacillati</taxon>
        <taxon>Actinomycetota</taxon>
        <taxon>Actinomycetes</taxon>
        <taxon>Kitasatosporales</taxon>
        <taxon>Streptomycetaceae</taxon>
        <taxon>Streptomyces</taxon>
    </lineage>
</organism>
<evidence type="ECO:0000256" key="1">
    <source>
        <dbReference type="SAM" id="MobiDB-lite"/>
    </source>
</evidence>
<evidence type="ECO:0008006" key="4">
    <source>
        <dbReference type="Google" id="ProtNLM"/>
    </source>
</evidence>
<accession>A0ABN2VWS2</accession>
<sequence length="199" mass="20741">MSIRRTMTGRRAIAAVAITAGLVLTVVGCSSGDDGGGDGNEKSSAPSGQENEDKSGEQAGDDASDGEPLAELKGADKVVLTITQAKRDEGGFVTLSGEVKNTGTGAWSGVEWKSDETEVAKANPSSMAAARLVDKAGKKRYYVLRDTEGRCLCTSFKGGLFPGKTKTWFAQFPAPPEGNDKVDFQMADLPATSITISGE</sequence>
<dbReference type="PROSITE" id="PS51257">
    <property type="entry name" value="PROKAR_LIPOPROTEIN"/>
    <property type="match status" value="1"/>
</dbReference>
<evidence type="ECO:0000313" key="2">
    <source>
        <dbReference type="EMBL" id="GAA2073564.1"/>
    </source>
</evidence>
<gene>
    <name evidence="2" type="ORF">GCM10009801_26960</name>
</gene>
<keyword evidence="3" id="KW-1185">Reference proteome</keyword>
<name>A0ABN2VWS2_9ACTN</name>
<dbReference type="Proteomes" id="UP001500016">
    <property type="component" value="Unassembled WGS sequence"/>
</dbReference>
<feature type="region of interest" description="Disordered" evidence="1">
    <location>
        <begin position="31"/>
        <end position="68"/>
    </location>
</feature>
<dbReference type="EMBL" id="BAAAPE010000007">
    <property type="protein sequence ID" value="GAA2073564.1"/>
    <property type="molecule type" value="Genomic_DNA"/>
</dbReference>
<evidence type="ECO:0000313" key="3">
    <source>
        <dbReference type="Proteomes" id="UP001500016"/>
    </source>
</evidence>
<comment type="caution">
    <text evidence="2">The sequence shown here is derived from an EMBL/GenBank/DDBJ whole genome shotgun (WGS) entry which is preliminary data.</text>
</comment>
<dbReference type="RefSeq" id="WP_344527539.1">
    <property type="nucleotide sequence ID" value="NZ_BAAAPE010000007.1"/>
</dbReference>
<protein>
    <recommendedName>
        <fullName evidence="4">Secreted protein</fullName>
    </recommendedName>
</protein>